<accession>A0A428DUL0</accession>
<reference evidence="1 2" key="1">
    <citation type="submission" date="2018-11" db="EMBL/GenBank/DDBJ databases">
        <title>Species Designations Belie Phenotypic and Genotypic Heterogeneity in Oral Streptococci.</title>
        <authorList>
            <person name="Velsko I."/>
        </authorList>
    </citation>
    <scope>NUCLEOTIDE SEQUENCE [LARGE SCALE GENOMIC DNA]</scope>
    <source>
        <strain evidence="1 2">BCC49</strain>
    </source>
</reference>
<comment type="caution">
    <text evidence="1">The sequence shown here is derived from an EMBL/GenBank/DDBJ whole genome shotgun (WGS) entry which is preliminary data.</text>
</comment>
<protein>
    <submittedName>
        <fullName evidence="1">Uncharacterized protein</fullName>
    </submittedName>
</protein>
<dbReference type="EMBL" id="RJOA01000003">
    <property type="protein sequence ID" value="RSI99594.1"/>
    <property type="molecule type" value="Genomic_DNA"/>
</dbReference>
<evidence type="ECO:0000313" key="1">
    <source>
        <dbReference type="EMBL" id="RSI99594.1"/>
    </source>
</evidence>
<sequence length="34" mass="4226">MLTYLNMTEVEYQSNYTAQELVYIYKEEKKSCRR</sequence>
<dbReference type="AlphaFoldDB" id="A0A428DUL0"/>
<gene>
    <name evidence="1" type="ORF">D8843_01965</name>
</gene>
<evidence type="ECO:0000313" key="2">
    <source>
        <dbReference type="Proteomes" id="UP000280535"/>
    </source>
</evidence>
<organism evidence="1 2">
    <name type="scientific">Streptococcus mitis</name>
    <dbReference type="NCBI Taxonomy" id="28037"/>
    <lineage>
        <taxon>Bacteria</taxon>
        <taxon>Bacillati</taxon>
        <taxon>Bacillota</taxon>
        <taxon>Bacilli</taxon>
        <taxon>Lactobacillales</taxon>
        <taxon>Streptococcaceae</taxon>
        <taxon>Streptococcus</taxon>
        <taxon>Streptococcus mitis group</taxon>
    </lineage>
</organism>
<proteinExistence type="predicted"/>
<name>A0A428DUL0_STRMT</name>
<dbReference type="Proteomes" id="UP000280535">
    <property type="component" value="Unassembled WGS sequence"/>
</dbReference>